<comment type="caution">
    <text evidence="1">The sequence shown here is derived from an EMBL/GenBank/DDBJ whole genome shotgun (WGS) entry which is preliminary data.</text>
</comment>
<organism evidence="1 2">
    <name type="scientific">Camellia lanceoleosa</name>
    <dbReference type="NCBI Taxonomy" id="1840588"/>
    <lineage>
        <taxon>Eukaryota</taxon>
        <taxon>Viridiplantae</taxon>
        <taxon>Streptophyta</taxon>
        <taxon>Embryophyta</taxon>
        <taxon>Tracheophyta</taxon>
        <taxon>Spermatophyta</taxon>
        <taxon>Magnoliopsida</taxon>
        <taxon>eudicotyledons</taxon>
        <taxon>Gunneridae</taxon>
        <taxon>Pentapetalae</taxon>
        <taxon>asterids</taxon>
        <taxon>Ericales</taxon>
        <taxon>Theaceae</taxon>
        <taxon>Camellia</taxon>
    </lineage>
</organism>
<dbReference type="Proteomes" id="UP001060215">
    <property type="component" value="Chromosome 4"/>
</dbReference>
<reference evidence="1 2" key="1">
    <citation type="journal article" date="2022" name="Plant J.">
        <title>Chromosome-level genome of Camellia lanceoleosa provides a valuable resource for understanding genome evolution and self-incompatibility.</title>
        <authorList>
            <person name="Gong W."/>
            <person name="Xiao S."/>
            <person name="Wang L."/>
            <person name="Liao Z."/>
            <person name="Chang Y."/>
            <person name="Mo W."/>
            <person name="Hu G."/>
            <person name="Li W."/>
            <person name="Zhao G."/>
            <person name="Zhu H."/>
            <person name="Hu X."/>
            <person name="Ji K."/>
            <person name="Xiang X."/>
            <person name="Song Q."/>
            <person name="Yuan D."/>
            <person name="Jin S."/>
            <person name="Zhang L."/>
        </authorList>
    </citation>
    <scope>NUCLEOTIDE SEQUENCE [LARGE SCALE GENOMIC DNA]</scope>
    <source>
        <strain evidence="1">SQ_2022a</strain>
    </source>
</reference>
<name>A0ACC0HMT4_9ERIC</name>
<sequence>MSFLPSVAAFVTLAETLLALVLLERQAEGAQWKLEAAQAPLWSSKLSLSCLVARVKMQGLARVVRACKETLKLATLQHSLVRDTAEIKKVFSRYGCISSSHAMREKGLEDTTVAEVLMTKGEEKVGSWLWCCSDDTIHDAVKQMAQYNVGSLVVLKPGDQQLIAGIITERDYLRKVIAEDRPSKYTRVGEIMTDQHKLITVTSDTNILHAMQLMTENHIRHVPVIDGKIVGMISIVDVVRAVVEQQSGEVKKLNEFIKGEYYC</sequence>
<proteinExistence type="predicted"/>
<dbReference type="EMBL" id="CM045761">
    <property type="protein sequence ID" value="KAI8014213.1"/>
    <property type="molecule type" value="Genomic_DNA"/>
</dbReference>
<evidence type="ECO:0000313" key="2">
    <source>
        <dbReference type="Proteomes" id="UP001060215"/>
    </source>
</evidence>
<protein>
    <submittedName>
        <fullName evidence="1">Uncharacterized protein</fullName>
    </submittedName>
</protein>
<keyword evidence="2" id="KW-1185">Reference proteome</keyword>
<evidence type="ECO:0000313" key="1">
    <source>
        <dbReference type="EMBL" id="KAI8014213.1"/>
    </source>
</evidence>
<accession>A0ACC0HMT4</accession>
<gene>
    <name evidence="1" type="ORF">LOK49_LG05G03652</name>
</gene>